<dbReference type="NCBIfam" id="TIGR03122">
    <property type="entry name" value="one_C_dehyd_C"/>
    <property type="match status" value="1"/>
</dbReference>
<dbReference type="EMBL" id="JAEQNE010000002">
    <property type="protein sequence ID" value="MBL0391593.1"/>
    <property type="molecule type" value="Genomic_DNA"/>
</dbReference>
<dbReference type="GO" id="GO:0015948">
    <property type="term" value="P:methanogenesis"/>
    <property type="evidence" value="ECO:0007669"/>
    <property type="project" value="InterPro"/>
</dbReference>
<comment type="caution">
    <text evidence="2">The sequence shown here is derived from an EMBL/GenBank/DDBJ whole genome shotgun (WGS) entry which is preliminary data.</text>
</comment>
<reference evidence="2 3" key="1">
    <citation type="journal article" date="2017" name="Int. J. Syst. Evol. Microbiol.">
        <title>Ramlibacter monticola sp. nov., isolated from forest soil.</title>
        <authorList>
            <person name="Chaudhary D.K."/>
            <person name="Kim J."/>
        </authorList>
    </citation>
    <scope>NUCLEOTIDE SEQUENCE [LARGE SCALE GENOMIC DNA]</scope>
    <source>
        <strain evidence="2 3">KACC 19175</strain>
    </source>
</reference>
<evidence type="ECO:0000313" key="2">
    <source>
        <dbReference type="EMBL" id="MBL0391593.1"/>
    </source>
</evidence>
<keyword evidence="3" id="KW-1185">Reference proteome</keyword>
<organism evidence="2 3">
    <name type="scientific">Ramlibacter monticola</name>
    <dbReference type="NCBI Taxonomy" id="1926872"/>
    <lineage>
        <taxon>Bacteria</taxon>
        <taxon>Pseudomonadati</taxon>
        <taxon>Pseudomonadota</taxon>
        <taxon>Betaproteobacteria</taxon>
        <taxon>Burkholderiales</taxon>
        <taxon>Comamonadaceae</taxon>
        <taxon>Ramlibacter</taxon>
    </lineage>
</organism>
<dbReference type="GO" id="GO:0046914">
    <property type="term" value="F:transition metal ion binding"/>
    <property type="evidence" value="ECO:0007669"/>
    <property type="project" value="InterPro"/>
</dbReference>
<dbReference type="PANTHER" id="PTHR39673:SF5">
    <property type="entry name" value="TUNGSTEN-CONTAINING FORMYLMETHANOFURAN DEHYDROGENASE 2 SUBUNIT C"/>
    <property type="match status" value="1"/>
</dbReference>
<dbReference type="InterPro" id="IPR002489">
    <property type="entry name" value="Glu_synth_asu_C"/>
</dbReference>
<dbReference type="AlphaFoldDB" id="A0A937CTG6"/>
<evidence type="ECO:0000259" key="1">
    <source>
        <dbReference type="Pfam" id="PF01493"/>
    </source>
</evidence>
<sequence length="273" mass="28443">MMRHTLVLRAQPPLRVDARALLPAALCTLGREEVLRLALPHGRERVPVGEWFDVQSEAADDPRPQLRLEGELARFDAIGAGMDTGSLEVRGPVGDSVGTGLSGGELRVQGSAGDLAGCAMRGGLLEVRGDVGDCAASALPGEIDGMTGGTLLVHGSAGARLADRMRRGTVLVHGEAGDFLGARMVAGTIAIGGACGKHAGWAMRRGTLVFAGAAPPPPATFVPVHSAFEVIWQLLARDLARFGGRFAGLPARDVTRWAGDLAVQGKGEWLVPR</sequence>
<dbReference type="InterPro" id="IPR017550">
    <property type="entry name" value="Formylmethanofuran_DH_suC"/>
</dbReference>
<dbReference type="PANTHER" id="PTHR39673">
    <property type="entry name" value="TUNGSTEN FORMYLMETHANOFURAN DEHYDROGENASE, SUBUNIT C (FWDC)"/>
    <property type="match status" value="1"/>
</dbReference>
<dbReference type="Pfam" id="PF01493">
    <property type="entry name" value="GXGXG"/>
    <property type="match status" value="1"/>
</dbReference>
<gene>
    <name evidence="2" type="ORF">JJ685_10645</name>
</gene>
<evidence type="ECO:0000313" key="3">
    <source>
        <dbReference type="Proteomes" id="UP000599109"/>
    </source>
</evidence>
<feature type="domain" description="Glutamate synthase alpha subunit C-terminal" evidence="1">
    <location>
        <begin position="74"/>
        <end position="207"/>
    </location>
</feature>
<dbReference type="Gene3D" id="2.160.20.60">
    <property type="entry name" value="Glutamate synthase, alpha subunit, C-terminal domain"/>
    <property type="match status" value="1"/>
</dbReference>
<accession>A0A937CTG6</accession>
<dbReference type="GO" id="GO:0018493">
    <property type="term" value="F:formylmethanofuran dehydrogenase activity"/>
    <property type="evidence" value="ECO:0007669"/>
    <property type="project" value="InterPro"/>
</dbReference>
<name>A0A937CTG6_9BURK</name>
<dbReference type="InterPro" id="IPR036485">
    <property type="entry name" value="Glu_synth_asu_C_sf"/>
</dbReference>
<proteinExistence type="predicted"/>
<dbReference type="RefSeq" id="WP_201674212.1">
    <property type="nucleotide sequence ID" value="NZ_JAEQNE010000002.1"/>
</dbReference>
<protein>
    <submittedName>
        <fullName evidence="2">Formylmethanofuran dehydrogenase subunit C</fullName>
    </submittedName>
</protein>
<dbReference type="SUPFAM" id="SSF69336">
    <property type="entry name" value="Alpha subunit of glutamate synthase, C-terminal domain"/>
    <property type="match status" value="1"/>
</dbReference>
<dbReference type="Proteomes" id="UP000599109">
    <property type="component" value="Unassembled WGS sequence"/>
</dbReference>